<gene>
    <name evidence="1" type="ORF">GSOID_T00011404001</name>
</gene>
<evidence type="ECO:0000313" key="1">
    <source>
        <dbReference type="EMBL" id="CBY21874.1"/>
    </source>
</evidence>
<proteinExistence type="predicted"/>
<organism evidence="1">
    <name type="scientific">Oikopleura dioica</name>
    <name type="common">Tunicate</name>
    <dbReference type="NCBI Taxonomy" id="34765"/>
    <lineage>
        <taxon>Eukaryota</taxon>
        <taxon>Metazoa</taxon>
        <taxon>Chordata</taxon>
        <taxon>Tunicata</taxon>
        <taxon>Appendicularia</taxon>
        <taxon>Copelata</taxon>
        <taxon>Oikopleuridae</taxon>
        <taxon>Oikopleura</taxon>
    </lineage>
</organism>
<keyword evidence="2" id="KW-1185">Reference proteome</keyword>
<dbReference type="Proteomes" id="UP000001307">
    <property type="component" value="Unassembled WGS sequence"/>
</dbReference>
<dbReference type="OrthoDB" id="10391341at2759"/>
<evidence type="ECO:0000313" key="2">
    <source>
        <dbReference type="Proteomes" id="UP000001307"/>
    </source>
</evidence>
<reference evidence="1" key="1">
    <citation type="journal article" date="2010" name="Science">
        <title>Plasticity of animal genome architecture unmasked by rapid evolution of a pelagic tunicate.</title>
        <authorList>
            <person name="Denoeud F."/>
            <person name="Henriet S."/>
            <person name="Mungpakdee S."/>
            <person name="Aury J.M."/>
            <person name="Da Silva C."/>
            <person name="Brinkmann H."/>
            <person name="Mikhaleva J."/>
            <person name="Olsen L.C."/>
            <person name="Jubin C."/>
            <person name="Canestro C."/>
            <person name="Bouquet J.M."/>
            <person name="Danks G."/>
            <person name="Poulain J."/>
            <person name="Campsteijn C."/>
            <person name="Adamski M."/>
            <person name="Cross I."/>
            <person name="Yadetie F."/>
            <person name="Muffato M."/>
            <person name="Louis A."/>
            <person name="Butcher S."/>
            <person name="Tsagkogeorga G."/>
            <person name="Konrad A."/>
            <person name="Singh S."/>
            <person name="Jensen M.F."/>
            <person name="Cong E.H."/>
            <person name="Eikeseth-Otteraa H."/>
            <person name="Noel B."/>
            <person name="Anthouard V."/>
            <person name="Porcel B.M."/>
            <person name="Kachouri-Lafond R."/>
            <person name="Nishino A."/>
            <person name="Ugolini M."/>
            <person name="Chourrout P."/>
            <person name="Nishida H."/>
            <person name="Aasland R."/>
            <person name="Huzurbazar S."/>
            <person name="Westhof E."/>
            <person name="Delsuc F."/>
            <person name="Lehrach H."/>
            <person name="Reinhardt R."/>
            <person name="Weissenbach J."/>
            <person name="Roy S.W."/>
            <person name="Artiguenave F."/>
            <person name="Postlethwait J.H."/>
            <person name="Manak J.R."/>
            <person name="Thompson E.M."/>
            <person name="Jaillon O."/>
            <person name="Du Pasquier L."/>
            <person name="Boudinot P."/>
            <person name="Liberles D.A."/>
            <person name="Volff J.N."/>
            <person name="Philippe H."/>
            <person name="Lenhard B."/>
            <person name="Roest Crollius H."/>
            <person name="Wincker P."/>
            <person name="Chourrout D."/>
        </authorList>
    </citation>
    <scope>NUCLEOTIDE SEQUENCE [LARGE SCALE GENOMIC DNA]</scope>
</reference>
<protein>
    <submittedName>
        <fullName evidence="1">Uncharacterized protein</fullName>
    </submittedName>
</protein>
<dbReference type="EMBL" id="FN653018">
    <property type="protein sequence ID" value="CBY21874.1"/>
    <property type="molecule type" value="Genomic_DNA"/>
</dbReference>
<name>E4WWY2_OIKDI</name>
<dbReference type="InParanoid" id="E4WWY2"/>
<dbReference type="AlphaFoldDB" id="E4WWY2"/>
<sequence length="216" mass="24541">MKLAPGMIIVCASAMPAFDEKREEFANNMFQRMFADQSLDIPEELLVQRLNSGSYRVCDQDQSKSLTTQEAFSCSEAYFTSIGRQPIPIYKDINSGGLAGDLNGDGEYTRKEWELVNHSLTWKITKAMLSIILDCDVSDIKNSTILKDDSRRFLRDQLQYYFQFPHKRYYTNIAETGLTDLNEWEAVQVAGLELIGRLYNDALRMNGVSQSSSSAQ</sequence>
<accession>E4WWY2</accession>